<proteinExistence type="predicted"/>
<feature type="compositionally biased region" description="Basic and acidic residues" evidence="1">
    <location>
        <begin position="22"/>
        <end position="31"/>
    </location>
</feature>
<reference evidence="3" key="2">
    <citation type="journal article" date="2013" name="PLoS Genet.">
        <title>Comparative genome structure, secondary metabolite, and effector coding capacity across Cochliobolus pathogens.</title>
        <authorList>
            <person name="Condon B.J."/>
            <person name="Leng Y."/>
            <person name="Wu D."/>
            <person name="Bushley K.E."/>
            <person name="Ohm R.A."/>
            <person name="Otillar R."/>
            <person name="Martin J."/>
            <person name="Schackwitz W."/>
            <person name="Grimwood J."/>
            <person name="MohdZainudin N."/>
            <person name="Xue C."/>
            <person name="Wang R."/>
            <person name="Manning V.A."/>
            <person name="Dhillon B."/>
            <person name="Tu Z.J."/>
            <person name="Steffenson B.J."/>
            <person name="Salamov A."/>
            <person name="Sun H."/>
            <person name="Lowry S."/>
            <person name="LaButti K."/>
            <person name="Han J."/>
            <person name="Copeland A."/>
            <person name="Lindquist E."/>
            <person name="Barry K."/>
            <person name="Schmutz J."/>
            <person name="Baker S.E."/>
            <person name="Ciuffetti L.M."/>
            <person name="Grigoriev I.V."/>
            <person name="Zhong S."/>
            <person name="Turgeon B.G."/>
        </authorList>
    </citation>
    <scope>NUCLEOTIDE SEQUENCE [LARGE SCALE GENOMIC DNA]</scope>
    <source>
        <strain evidence="3">C5 / ATCC 48332 / race O</strain>
    </source>
</reference>
<evidence type="ECO:0000256" key="1">
    <source>
        <dbReference type="SAM" id="MobiDB-lite"/>
    </source>
</evidence>
<dbReference type="OMA" id="ILWAFKT"/>
<reference evidence="2 3" key="1">
    <citation type="journal article" date="2012" name="PLoS Pathog.">
        <title>Diverse lifestyles and strategies of plant pathogenesis encoded in the genomes of eighteen Dothideomycetes fungi.</title>
        <authorList>
            <person name="Ohm R.A."/>
            <person name="Feau N."/>
            <person name="Henrissat B."/>
            <person name="Schoch C.L."/>
            <person name="Horwitz B.A."/>
            <person name="Barry K.W."/>
            <person name="Condon B.J."/>
            <person name="Copeland A.C."/>
            <person name="Dhillon B."/>
            <person name="Glaser F."/>
            <person name="Hesse C.N."/>
            <person name="Kosti I."/>
            <person name="LaButti K."/>
            <person name="Lindquist E.A."/>
            <person name="Lucas S."/>
            <person name="Salamov A.A."/>
            <person name="Bradshaw R.E."/>
            <person name="Ciuffetti L."/>
            <person name="Hamelin R.C."/>
            <person name="Kema G.H.J."/>
            <person name="Lawrence C."/>
            <person name="Scott J.A."/>
            <person name="Spatafora J.W."/>
            <person name="Turgeon B.G."/>
            <person name="de Wit P.J.G.M."/>
            <person name="Zhong S."/>
            <person name="Goodwin S.B."/>
            <person name="Grigoriev I.V."/>
        </authorList>
    </citation>
    <scope>NUCLEOTIDE SEQUENCE [LARGE SCALE GENOMIC DNA]</scope>
    <source>
        <strain evidence="3">C5 / ATCC 48332 / race O</strain>
    </source>
</reference>
<dbReference type="HOGENOM" id="CLU_745975_0_0_1"/>
<protein>
    <submittedName>
        <fullName evidence="2">Uncharacterized protein</fullName>
    </submittedName>
</protein>
<sequence length="384" mass="42803">MDDHTVAPAKDSEPSTATQDHTAQDETETSHDERLNHLAHQLDQSHLHCSYWKFQSIDDDRRAAAHGFTTPEELLVLANNSDERHDDIKIVWMGATGHPGSRSAVVGTASQHLQTIYELRNLLGLPMSLQGQVPIYPTSTDVCLKQYWEKNYGEQSSARTVQAHQAAGQQELSPATLDPGLVNQSCLAPATVPPQVAFGLMVGETYSTERTHDTEMLAKQVVPAGQLPESLVPPQNYDEIAQRQESFSTTATFSATTFCATDTWSHSDLVNMAKLPCIDCGDDDGHTNDCHIGNLNFNENLTMLDYRILADIVEQFDPGPWTTHFDPYPEREPEDPQVQIAGIAEVIRNEDSYKDDSELHGLPDEYMIILWAFKTSDNVEVIDW</sequence>
<accession>M2UEG8</accession>
<dbReference type="Proteomes" id="UP000016936">
    <property type="component" value="Unassembled WGS sequence"/>
</dbReference>
<dbReference type="OrthoDB" id="445357at2759"/>
<dbReference type="EMBL" id="KB445575">
    <property type="protein sequence ID" value="EMD92096.1"/>
    <property type="molecule type" value="Genomic_DNA"/>
</dbReference>
<name>M2UEG8_COCH5</name>
<organism evidence="2 3">
    <name type="scientific">Cochliobolus heterostrophus (strain C5 / ATCC 48332 / race O)</name>
    <name type="common">Southern corn leaf blight fungus</name>
    <name type="synonym">Bipolaris maydis</name>
    <dbReference type="NCBI Taxonomy" id="701091"/>
    <lineage>
        <taxon>Eukaryota</taxon>
        <taxon>Fungi</taxon>
        <taxon>Dikarya</taxon>
        <taxon>Ascomycota</taxon>
        <taxon>Pezizomycotina</taxon>
        <taxon>Dothideomycetes</taxon>
        <taxon>Pleosporomycetidae</taxon>
        <taxon>Pleosporales</taxon>
        <taxon>Pleosporineae</taxon>
        <taxon>Pleosporaceae</taxon>
        <taxon>Bipolaris</taxon>
    </lineage>
</organism>
<evidence type="ECO:0000313" key="2">
    <source>
        <dbReference type="EMBL" id="EMD92096.1"/>
    </source>
</evidence>
<feature type="region of interest" description="Disordered" evidence="1">
    <location>
        <begin position="1"/>
        <end position="31"/>
    </location>
</feature>
<dbReference type="AlphaFoldDB" id="M2UEG8"/>
<feature type="compositionally biased region" description="Basic and acidic residues" evidence="1">
    <location>
        <begin position="1"/>
        <end position="13"/>
    </location>
</feature>
<keyword evidence="3" id="KW-1185">Reference proteome</keyword>
<evidence type="ECO:0000313" key="3">
    <source>
        <dbReference type="Proteomes" id="UP000016936"/>
    </source>
</evidence>
<gene>
    <name evidence="2" type="ORF">COCHEDRAFT_1101064</name>
</gene>